<organism evidence="1 2">
    <name type="scientific">Rudaeicoccus suwonensis</name>
    <dbReference type="NCBI Taxonomy" id="657409"/>
    <lineage>
        <taxon>Bacteria</taxon>
        <taxon>Bacillati</taxon>
        <taxon>Actinomycetota</taxon>
        <taxon>Actinomycetes</taxon>
        <taxon>Micrococcales</taxon>
        <taxon>Dermacoccaceae</taxon>
        <taxon>Rudaeicoccus</taxon>
    </lineage>
</organism>
<name>A0A561E353_9MICO</name>
<sequence length="64" mass="7139">MGRANLLGLALSFVTAMLWAITAMEHWSIWPGIIASGITGLYWGFGRQALFPTEFTQSPQRRGR</sequence>
<evidence type="ECO:0000313" key="2">
    <source>
        <dbReference type="Proteomes" id="UP000318297"/>
    </source>
</evidence>
<accession>A0A561E353</accession>
<dbReference type="AlphaFoldDB" id="A0A561E353"/>
<keyword evidence="2" id="KW-1185">Reference proteome</keyword>
<dbReference type="Proteomes" id="UP000318297">
    <property type="component" value="Unassembled WGS sequence"/>
</dbReference>
<dbReference type="EMBL" id="VIVQ01000002">
    <property type="protein sequence ID" value="TWE10036.1"/>
    <property type="molecule type" value="Genomic_DNA"/>
</dbReference>
<evidence type="ECO:0000313" key="1">
    <source>
        <dbReference type="EMBL" id="TWE10036.1"/>
    </source>
</evidence>
<protein>
    <submittedName>
        <fullName evidence="1">Uncharacterized protein</fullName>
    </submittedName>
</protein>
<reference evidence="1 2" key="1">
    <citation type="submission" date="2019-06" db="EMBL/GenBank/DDBJ databases">
        <title>Sequencing the genomes of 1000 actinobacteria strains.</title>
        <authorList>
            <person name="Klenk H.-P."/>
        </authorList>
    </citation>
    <scope>NUCLEOTIDE SEQUENCE [LARGE SCALE GENOMIC DNA]</scope>
    <source>
        <strain evidence="1 2">DSM 19560</strain>
    </source>
</reference>
<comment type="caution">
    <text evidence="1">The sequence shown here is derived from an EMBL/GenBank/DDBJ whole genome shotgun (WGS) entry which is preliminary data.</text>
</comment>
<dbReference type="RefSeq" id="WP_145228770.1">
    <property type="nucleotide sequence ID" value="NZ_VIVQ01000002.1"/>
</dbReference>
<gene>
    <name evidence="1" type="ORF">BKA23_2384</name>
</gene>
<proteinExistence type="predicted"/>